<keyword evidence="5" id="KW-1185">Reference proteome</keyword>
<dbReference type="InterPro" id="IPR050493">
    <property type="entry name" value="FAD-dep_Monooxygenase_BioMet"/>
</dbReference>
<evidence type="ECO:0000256" key="3">
    <source>
        <dbReference type="ARBA" id="ARBA00023033"/>
    </source>
</evidence>
<dbReference type="PANTHER" id="PTHR13789:SF306">
    <property type="entry name" value="HYDROXYLASE, PUTATIVE-RELATED"/>
    <property type="match status" value="1"/>
</dbReference>
<dbReference type="InterPro" id="IPR036188">
    <property type="entry name" value="FAD/NAD-bd_sf"/>
</dbReference>
<evidence type="ECO:0000313" key="4">
    <source>
        <dbReference type="EMBL" id="OCT52819.1"/>
    </source>
</evidence>
<name>A0A1C1CWA1_9EURO</name>
<organism evidence="4 5">
    <name type="scientific">Cladophialophora carrionii</name>
    <dbReference type="NCBI Taxonomy" id="86049"/>
    <lineage>
        <taxon>Eukaryota</taxon>
        <taxon>Fungi</taxon>
        <taxon>Dikarya</taxon>
        <taxon>Ascomycota</taxon>
        <taxon>Pezizomycotina</taxon>
        <taxon>Eurotiomycetes</taxon>
        <taxon>Chaetothyriomycetidae</taxon>
        <taxon>Chaetothyriales</taxon>
        <taxon>Herpotrichiellaceae</taxon>
        <taxon>Cladophialophora</taxon>
    </lineage>
</organism>
<gene>
    <name evidence="4" type="ORF">CLCR_10663</name>
</gene>
<reference evidence="5" key="1">
    <citation type="submission" date="2015-07" db="EMBL/GenBank/DDBJ databases">
        <authorList>
            <person name="Teixeira M.M."/>
            <person name="Souza R.C."/>
            <person name="Almeida L.G."/>
            <person name="Vicente V.A."/>
            <person name="de Hoog S."/>
            <person name="Bocca A.L."/>
            <person name="de Almeida S.R."/>
            <person name="Vasconcelos A.T."/>
            <person name="Felipe M.S."/>
        </authorList>
    </citation>
    <scope>NUCLEOTIDE SEQUENCE [LARGE SCALE GENOMIC DNA]</scope>
    <source>
        <strain evidence="5">KSF</strain>
    </source>
</reference>
<dbReference type="EMBL" id="LGRB01000008">
    <property type="protein sequence ID" value="OCT52819.1"/>
    <property type="molecule type" value="Genomic_DNA"/>
</dbReference>
<protein>
    <submittedName>
        <fullName evidence="4">Monooxygenase FAD-binding protein</fullName>
    </submittedName>
</protein>
<evidence type="ECO:0000313" key="5">
    <source>
        <dbReference type="Proteomes" id="UP000094526"/>
    </source>
</evidence>
<dbReference type="VEuPathDB" id="FungiDB:CLCR_10663"/>
<keyword evidence="3 4" id="KW-0503">Monooxygenase</keyword>
<dbReference type="VEuPathDB" id="FungiDB:G647_04164"/>
<dbReference type="Proteomes" id="UP000094526">
    <property type="component" value="Unassembled WGS sequence"/>
</dbReference>
<evidence type="ECO:0000256" key="1">
    <source>
        <dbReference type="ARBA" id="ARBA00007992"/>
    </source>
</evidence>
<dbReference type="PANTHER" id="PTHR13789">
    <property type="entry name" value="MONOOXYGENASE"/>
    <property type="match status" value="1"/>
</dbReference>
<comment type="caution">
    <text evidence="4">The sequence shown here is derived from an EMBL/GenBank/DDBJ whole genome shotgun (WGS) entry which is preliminary data.</text>
</comment>
<dbReference type="Gene3D" id="3.50.50.60">
    <property type="entry name" value="FAD/NAD(P)-binding domain"/>
    <property type="match status" value="1"/>
</dbReference>
<comment type="similarity">
    <text evidence="1">Belongs to the paxM FAD-dependent monooxygenase family.</text>
</comment>
<evidence type="ECO:0000256" key="2">
    <source>
        <dbReference type="ARBA" id="ARBA00023002"/>
    </source>
</evidence>
<keyword evidence="2" id="KW-0560">Oxidoreductase</keyword>
<dbReference type="GO" id="GO:0004497">
    <property type="term" value="F:monooxygenase activity"/>
    <property type="evidence" value="ECO:0007669"/>
    <property type="project" value="UniProtKB-KW"/>
</dbReference>
<dbReference type="SUPFAM" id="SSF51905">
    <property type="entry name" value="FAD/NAD(P)-binding domain"/>
    <property type="match status" value="1"/>
</dbReference>
<dbReference type="AlphaFoldDB" id="A0A1C1CWA1"/>
<dbReference type="OrthoDB" id="4147963at2759"/>
<sequence>MAYRFANDKLLNLVVTHPAHGEPETWNGIDHVAALRRDFKGWDPALTTLLDMVQTAAKSPLKDIRVPEKWSSPSRKTILVGDAAHAMLSFMASGRPSLLIIDMQLTLRLGAAMAVEDAVALAESLRFATRKDMVSQAVAVFEQVRIPRVKQVHDATVKHGYTLHLPDGPEQQSRDKAMEKEVNGEHFISSPNQWSDPTVLSWLYPHKPAVAVRKAWAERGPKNHNGVNGFGNGQKREAAAEGMCDYQLEPSSNPPCLSIRPDSVELRAGGSVYNAAQAVN</sequence>
<dbReference type="STRING" id="86049.A0A1C1CWA1"/>
<accession>A0A1C1CWA1</accession>
<proteinExistence type="inferred from homology"/>